<dbReference type="Pfam" id="PF07703">
    <property type="entry name" value="A2M_BRD"/>
    <property type="match status" value="1"/>
</dbReference>
<evidence type="ECO:0000313" key="6">
    <source>
        <dbReference type="EMBL" id="VCU71308.1"/>
    </source>
</evidence>
<proteinExistence type="inferred from homology"/>
<dbReference type="InterPro" id="IPR011625">
    <property type="entry name" value="A2M_N_BRD"/>
</dbReference>
<sequence>MDSVGGVMAGTKKTAAWAVAGVLLLAAVAAGAWWMGRQGARGPEAPVAQVAGGEEPFALLDCKARLFDESLALSVTFSQPLARGQSLGRLLQVVDLGTVAEDDDERARPDAGRPQETDAMPQGTRMQGEWTVGDNPRVAYFPYIQPNHRYAIGVPGEVKAGGGEALPHAYRCEVASEAMPPSFYFASRGVVLPAGQNGGLPVVTVNTPEVDVQFLRIAPANLPRFFEQVLGVRRPAARSEDEADPDADNDWRYSGNRSLKGTVGSWDLDRLKDVAGSVYAGRFLTDDKPNRRHVTFLPVEGIKELREPGIYVAVMSQPGRFRSEYQVTYFYVSDIGLHTRRYAGQIDAFATSLKSGKALGEAEFELLDGNARSLGKTKADSQGHGVFAGSFDAARVLVARRGAELSVVALAEPALDLSEFDVGGHPSRDNKLFVYAGRDLYRPGEQFDVSVLARDADGRAVPAAPLTATLKRPDGRTVRTAAWRPEAEVPGYVRQRIEVPADAQTGTWLLEVRVDPASRAADASWKFQVEEFLPERMKLALTSPEGVLPAGRPLAVRAQGDYLYGAPAAGNRLLGTVAIERDRYALPQQWPGFLFGDFADDDRRQRRDLEENTLDAKGAAAVAVPVDVSGTSSPMKVKASFSLLESGGRPVVRSIERSVWPAPALIALRPLFDRDVAREGAIAQFEAVRVDAQGKAVPLANAQLRLYREERVYYWRYDDQRGWNNGFTETEELVEARTLALPGRVAFGVPVKWGRYRLELQDPEHGNTLRYRFYAGWGAQDAEEMGNRPDRVQLKLEPVPVREGGTVKLEITPPHDGEALVAVEGSRMLWSKRLPVKASGSSVEIPVGKDWSRHDLYVSVAVFRPGSEGDRVTPARALGLAYLPLAREDRKLAVAIEAAPKALPEKRSTVRVRADPAQAGQQAYVTLSAVDVGILNITGYATPDPYDFFFGKHRYAPELLDLYGKLIEKMDGTPGRLKWGGDAAMRDTRSMPVKVRLVDLFSGPVRLDAQGQAEIPLDLPDFNGTLRLMAAAFTAERFGSAQADMVVAAPVVAELSTPRFISPGDDAAIALDVTNLSGIPQTLSVRLEGLDPVRIRGGAQRISLADQQRATLRFAAEATGAYGLGRLRLTVDGEGGQEPVRIVRESLLQVQPAVAAARDVRRVRLAPGEQLALDAGAVSRLYADSASVSLAVSNRPPFNVKRLVQGLLDYPYGCLEQTASAAYPHVFIGEDEARAWGLTPRTRAERERAVEAAVARIAGMQKAGGGFALWGDGAQETWLSAYVAGFLQDARGAGFNVPELASRRASDWLLAQLQQSSASFPRLPQALAAQLASGIPQRLRDNDYGLLRDGHKRFAELAHAAYVLAREQKAPLSTLRVLHDDYRDRARSPLPLVHLGIALKLMGDEARAQVAFDEAMTRGYGIDANRYGGYGEWLGDYGSALRDYALSYALMMQHQIAHPRREALLNDIAGRLGNRSYLSTQEQMALFLAARAAGGSTQAAWTATLRTAQGEQQLKASDTESRTFGAAQLASGVTLVNTQSDPLFVEVDVQGYPREPEPPSSSGVTISRTWYEADGRPWNGRPLQSGEVLVVKLDVASDRRIEDALVVDRVPAGLEVENMNLTQGADMADWSVGGVRVADALTDGRIKHREFRDDRYVAAVSVEGPVSVFYRARVVTPGRYVVPAPVVEDMYRPEIRAVGSAGATLVVNDPAGSARQP</sequence>
<evidence type="ECO:0008006" key="8">
    <source>
        <dbReference type="Google" id="ProtNLM"/>
    </source>
</evidence>
<dbReference type="Pfam" id="PF21765">
    <property type="entry name" value="CUB_A2MG"/>
    <property type="match status" value="1"/>
</dbReference>
<evidence type="ECO:0000256" key="1">
    <source>
        <dbReference type="ARBA" id="ARBA00010556"/>
    </source>
</evidence>
<dbReference type="SMART" id="SM01360">
    <property type="entry name" value="A2M"/>
    <property type="match status" value="1"/>
</dbReference>
<dbReference type="Pfam" id="PF17973">
    <property type="entry name" value="bMG10"/>
    <property type="match status" value="1"/>
</dbReference>
<dbReference type="PANTHER" id="PTHR40094:SF1">
    <property type="entry name" value="UBIQUITIN DOMAIN-CONTAINING PROTEIN"/>
    <property type="match status" value="1"/>
</dbReference>
<protein>
    <recommendedName>
        <fullName evidence="8">Alpha-2-macroglobulin family protein</fullName>
    </recommendedName>
</protein>
<evidence type="ECO:0000259" key="5">
    <source>
        <dbReference type="SMART" id="SM01360"/>
    </source>
</evidence>
<dbReference type="Pfam" id="PF21142">
    <property type="entry name" value="A2M_bMG2"/>
    <property type="match status" value="1"/>
</dbReference>
<dbReference type="InterPro" id="IPR021868">
    <property type="entry name" value="Alpha_2_Macroglob_MG3"/>
</dbReference>
<dbReference type="InterPro" id="IPR047565">
    <property type="entry name" value="Alpha-macroglob_thiol-ester_cl"/>
</dbReference>
<reference evidence="6 7" key="1">
    <citation type="submission" date="2018-10" db="EMBL/GenBank/DDBJ databases">
        <authorList>
            <person name="Criscuolo A."/>
        </authorList>
    </citation>
    <scope>NUCLEOTIDE SEQUENCE [LARGE SCALE GENOMIC DNA]</scope>
    <source>
        <strain evidence="6">DnA1</strain>
    </source>
</reference>
<dbReference type="Pfam" id="PF17962">
    <property type="entry name" value="bMG6"/>
    <property type="match status" value="1"/>
</dbReference>
<dbReference type="Pfam" id="PF11974">
    <property type="entry name" value="bMG3"/>
    <property type="match status" value="1"/>
</dbReference>
<dbReference type="SMART" id="SM01419">
    <property type="entry name" value="Thiol-ester_cl"/>
    <property type="match status" value="1"/>
</dbReference>
<dbReference type="InterPro" id="IPR026284">
    <property type="entry name" value="A2MG_proteobact"/>
</dbReference>
<evidence type="ECO:0000256" key="2">
    <source>
        <dbReference type="ARBA" id="ARBA00022729"/>
    </source>
</evidence>
<comment type="similarity">
    <text evidence="1">Belongs to the protease inhibitor I39 (alpha-2-macroglobulin) family. Bacterial alpha-2-macroglobulin subfamily.</text>
</comment>
<dbReference type="InterPro" id="IPR041203">
    <property type="entry name" value="Bact_A2M_MG5"/>
</dbReference>
<feature type="region of interest" description="Disordered" evidence="3">
    <location>
        <begin position="101"/>
        <end position="129"/>
    </location>
</feature>
<dbReference type="GO" id="GO:0004866">
    <property type="term" value="F:endopeptidase inhibitor activity"/>
    <property type="evidence" value="ECO:0007669"/>
    <property type="project" value="InterPro"/>
</dbReference>
<dbReference type="Pfam" id="PF01835">
    <property type="entry name" value="MG2"/>
    <property type="match status" value="1"/>
</dbReference>
<feature type="compositionally biased region" description="Basic and acidic residues" evidence="3">
    <location>
        <begin position="105"/>
        <end position="116"/>
    </location>
</feature>
<keyword evidence="7" id="KW-1185">Reference proteome</keyword>
<dbReference type="InterPro" id="IPR051802">
    <property type="entry name" value="YfhM-like"/>
</dbReference>
<dbReference type="GO" id="GO:0005615">
    <property type="term" value="C:extracellular space"/>
    <property type="evidence" value="ECO:0007669"/>
    <property type="project" value="InterPro"/>
</dbReference>
<dbReference type="CDD" id="cd02891">
    <property type="entry name" value="A2M_like"/>
    <property type="match status" value="1"/>
</dbReference>
<accession>A0A3P4B6L9</accession>
<dbReference type="Pfam" id="PF07678">
    <property type="entry name" value="TED_complement"/>
    <property type="match status" value="1"/>
</dbReference>
<dbReference type="InterPro" id="IPR001599">
    <property type="entry name" value="Macroglobln_a2"/>
</dbReference>
<feature type="domain" description="Alpha-2-macroglobulin" evidence="5">
    <location>
        <begin position="998"/>
        <end position="1087"/>
    </location>
</feature>
<dbReference type="Proteomes" id="UP000277294">
    <property type="component" value="Unassembled WGS sequence"/>
</dbReference>
<feature type="domain" description="Alpha-2-macroglobulin bait region" evidence="4">
    <location>
        <begin position="792"/>
        <end position="937"/>
    </location>
</feature>
<evidence type="ECO:0000259" key="4">
    <source>
        <dbReference type="SMART" id="SM01359"/>
    </source>
</evidence>
<keyword evidence="2" id="KW-0732">Signal</keyword>
<dbReference type="Gene3D" id="2.60.40.1930">
    <property type="match status" value="1"/>
</dbReference>
<dbReference type="InterPro" id="IPR041246">
    <property type="entry name" value="Bact_MG10"/>
</dbReference>
<dbReference type="Pfam" id="PF00207">
    <property type="entry name" value="A2M"/>
    <property type="match status" value="1"/>
</dbReference>
<dbReference type="InterPro" id="IPR049122">
    <property type="entry name" value="A2MG_CUB"/>
</dbReference>
<dbReference type="InterPro" id="IPR041462">
    <property type="entry name" value="Bact_A2M_MG6"/>
</dbReference>
<name>A0A3P4B6L9_9BURK</name>
<dbReference type="Gene3D" id="1.50.10.20">
    <property type="match status" value="1"/>
</dbReference>
<dbReference type="PANTHER" id="PTHR40094">
    <property type="entry name" value="ALPHA-2-MACROGLOBULIN HOMOLOG"/>
    <property type="match status" value="1"/>
</dbReference>
<evidence type="ECO:0000313" key="7">
    <source>
        <dbReference type="Proteomes" id="UP000277294"/>
    </source>
</evidence>
<evidence type="ECO:0000256" key="3">
    <source>
        <dbReference type="SAM" id="MobiDB-lite"/>
    </source>
</evidence>
<dbReference type="Pfam" id="PF17972">
    <property type="entry name" value="bMG5"/>
    <property type="match status" value="1"/>
</dbReference>
<dbReference type="InterPro" id="IPR002890">
    <property type="entry name" value="MG2"/>
</dbReference>
<dbReference type="InterPro" id="IPR049120">
    <property type="entry name" value="A2M_bMG2"/>
</dbReference>
<organism evidence="6 7">
    <name type="scientific">Pigmentiphaga humi</name>
    <dbReference type="NCBI Taxonomy" id="2478468"/>
    <lineage>
        <taxon>Bacteria</taxon>
        <taxon>Pseudomonadati</taxon>
        <taxon>Pseudomonadota</taxon>
        <taxon>Betaproteobacteria</taxon>
        <taxon>Burkholderiales</taxon>
        <taxon>Alcaligenaceae</taxon>
        <taxon>Pigmentiphaga</taxon>
    </lineage>
</organism>
<dbReference type="InterPro" id="IPR011626">
    <property type="entry name" value="Alpha-macroglobulin_TED"/>
</dbReference>
<dbReference type="PIRSF" id="PIRSF038980">
    <property type="entry name" value="A2M_bac"/>
    <property type="match status" value="1"/>
</dbReference>
<dbReference type="SUPFAM" id="SSF48239">
    <property type="entry name" value="Terpenoid cyclases/Protein prenyltransferases"/>
    <property type="match status" value="1"/>
</dbReference>
<dbReference type="EMBL" id="UWPJ01000026">
    <property type="protein sequence ID" value="VCU71308.1"/>
    <property type="molecule type" value="Genomic_DNA"/>
</dbReference>
<dbReference type="InterPro" id="IPR008930">
    <property type="entry name" value="Terpenoid_cyclase/PrenylTrfase"/>
</dbReference>
<dbReference type="SMART" id="SM01359">
    <property type="entry name" value="A2M_N_2"/>
    <property type="match status" value="1"/>
</dbReference>
<gene>
    <name evidence="6" type="ORF">PIGHUM_03389</name>
</gene>